<name>A0A4P6F7R1_9MICO</name>
<dbReference type="OrthoDB" id="9795405at2"/>
<reference evidence="1 2" key="1">
    <citation type="submission" date="2019-01" db="EMBL/GenBank/DDBJ databases">
        <title>Genome sequencing of strain FW10M-9.</title>
        <authorList>
            <person name="Heo J."/>
            <person name="Kim S.-J."/>
            <person name="Kim J.-S."/>
            <person name="Hong S.-B."/>
            <person name="Kwon S.-W."/>
        </authorList>
    </citation>
    <scope>NUCLEOTIDE SEQUENCE [LARGE SCALE GENOMIC DNA]</scope>
    <source>
        <strain evidence="1 2">FW10M-9</strain>
    </source>
</reference>
<accession>A0A4P6F7R1</accession>
<dbReference type="Proteomes" id="UP000292118">
    <property type="component" value="Chromosome"/>
</dbReference>
<evidence type="ECO:0000313" key="1">
    <source>
        <dbReference type="EMBL" id="QAY70903.1"/>
    </source>
</evidence>
<protein>
    <submittedName>
        <fullName evidence="1">OsmC family peroxiredoxin</fullName>
    </submittedName>
</protein>
<dbReference type="SUPFAM" id="SSF82784">
    <property type="entry name" value="OsmC-like"/>
    <property type="match status" value="1"/>
</dbReference>
<dbReference type="InterPro" id="IPR036102">
    <property type="entry name" value="OsmC/Ohrsf"/>
</dbReference>
<dbReference type="InterPro" id="IPR015946">
    <property type="entry name" value="KH_dom-like_a/b"/>
</dbReference>
<dbReference type="Gene3D" id="3.30.300.20">
    <property type="match status" value="1"/>
</dbReference>
<dbReference type="PANTHER" id="PTHR42830">
    <property type="entry name" value="OSMOTICALLY INDUCIBLE FAMILY PROTEIN"/>
    <property type="match status" value="1"/>
</dbReference>
<sequence>MTVEHDYAVTLAWSDETGTDKFNGFTRDHEIRGEGKVAPLVASAPPWLRGDRTRYSAGDLFLAALASSHMMRFLEIASQVGLVVVAYDDEVHALAELGSRGDGHIAAVTLRPRITARPGVHANEAEVARLHERAQSMSILSSSVIVEVHVEPGRLTVLDDA</sequence>
<keyword evidence="2" id="KW-1185">Reference proteome</keyword>
<dbReference type="AlphaFoldDB" id="A0A4P6F7R1"/>
<dbReference type="EMBL" id="CP035493">
    <property type="protein sequence ID" value="QAY70903.1"/>
    <property type="molecule type" value="Genomic_DNA"/>
</dbReference>
<gene>
    <name evidence="1" type="ORF">ET471_13435</name>
</gene>
<organism evidence="1 2">
    <name type="scientific">Xylanimonas protaetiae</name>
    <dbReference type="NCBI Taxonomy" id="2509457"/>
    <lineage>
        <taxon>Bacteria</taxon>
        <taxon>Bacillati</taxon>
        <taxon>Actinomycetota</taxon>
        <taxon>Actinomycetes</taxon>
        <taxon>Micrococcales</taxon>
        <taxon>Promicromonosporaceae</taxon>
        <taxon>Xylanimonas</taxon>
    </lineage>
</organism>
<dbReference type="PANTHER" id="PTHR42830:SF2">
    <property type="entry name" value="OSMC_OHR FAMILY PROTEIN"/>
    <property type="match status" value="1"/>
</dbReference>
<dbReference type="InterPro" id="IPR003718">
    <property type="entry name" value="OsmC/Ohr_fam"/>
</dbReference>
<evidence type="ECO:0000313" key="2">
    <source>
        <dbReference type="Proteomes" id="UP000292118"/>
    </source>
</evidence>
<dbReference type="KEGG" id="xya:ET471_13435"/>
<dbReference type="RefSeq" id="WP_129189110.1">
    <property type="nucleotide sequence ID" value="NZ_CP035493.1"/>
</dbReference>
<proteinExistence type="predicted"/>
<dbReference type="Pfam" id="PF02566">
    <property type="entry name" value="OsmC"/>
    <property type="match status" value="1"/>
</dbReference>
<dbReference type="InterPro" id="IPR052707">
    <property type="entry name" value="OsmC_Ohr_Peroxiredoxin"/>
</dbReference>